<name>A0A1I4GNM5_9PROT</name>
<organism evidence="2 3">
    <name type="scientific">Nitrosomonas aestuarii</name>
    <dbReference type="NCBI Taxonomy" id="52441"/>
    <lineage>
        <taxon>Bacteria</taxon>
        <taxon>Pseudomonadati</taxon>
        <taxon>Pseudomonadota</taxon>
        <taxon>Betaproteobacteria</taxon>
        <taxon>Nitrosomonadales</taxon>
        <taxon>Nitrosomonadaceae</taxon>
        <taxon>Nitrosomonas</taxon>
    </lineage>
</organism>
<evidence type="ECO:0008006" key="4">
    <source>
        <dbReference type="Google" id="ProtNLM"/>
    </source>
</evidence>
<dbReference type="AlphaFoldDB" id="A0A1I4GNM5"/>
<gene>
    <name evidence="2" type="ORF">SAMN05216302_10598</name>
</gene>
<reference evidence="3" key="1">
    <citation type="submission" date="2016-10" db="EMBL/GenBank/DDBJ databases">
        <authorList>
            <person name="Varghese N."/>
            <person name="Submissions S."/>
        </authorList>
    </citation>
    <scope>NUCLEOTIDE SEQUENCE [LARGE SCALE GENOMIC DNA]</scope>
    <source>
        <strain evidence="3">Nm69</strain>
    </source>
</reference>
<keyword evidence="1" id="KW-0732">Signal</keyword>
<accession>A0A1I4GNM5</accession>
<dbReference type="EMBL" id="FOSP01000059">
    <property type="protein sequence ID" value="SFL31509.1"/>
    <property type="molecule type" value="Genomic_DNA"/>
</dbReference>
<proteinExistence type="predicted"/>
<keyword evidence="3" id="KW-1185">Reference proteome</keyword>
<evidence type="ECO:0000313" key="2">
    <source>
        <dbReference type="EMBL" id="SFL31509.1"/>
    </source>
</evidence>
<feature type="chain" id="PRO_5011716460" description="Lipoprotein" evidence="1">
    <location>
        <begin position="18"/>
        <end position="98"/>
    </location>
</feature>
<evidence type="ECO:0000313" key="3">
    <source>
        <dbReference type="Proteomes" id="UP000199533"/>
    </source>
</evidence>
<evidence type="ECO:0000256" key="1">
    <source>
        <dbReference type="SAM" id="SignalP"/>
    </source>
</evidence>
<dbReference type="RefSeq" id="WP_090703337.1">
    <property type="nucleotide sequence ID" value="NZ_FOSP01000059.1"/>
</dbReference>
<dbReference type="PROSITE" id="PS51257">
    <property type="entry name" value="PROKAR_LIPOPROTEIN"/>
    <property type="match status" value="1"/>
</dbReference>
<protein>
    <recommendedName>
        <fullName evidence="4">Lipoprotein</fullName>
    </recommendedName>
</protein>
<dbReference type="Proteomes" id="UP000199533">
    <property type="component" value="Unassembled WGS sequence"/>
</dbReference>
<sequence length="98" mass="10604">MSIIKRIKLLVLGAVVAGCSTTAPIDKAETLDQLGHYSAGHLIACDAVQWVSPEMAIKHTMDFARAREELQHPGRCGPGCMKDLEVWKQGAEKGASCR</sequence>
<feature type="signal peptide" evidence="1">
    <location>
        <begin position="1"/>
        <end position="17"/>
    </location>
</feature>